<evidence type="ECO:0000256" key="1">
    <source>
        <dbReference type="SAM" id="MobiDB-lite"/>
    </source>
</evidence>
<feature type="region of interest" description="Disordered" evidence="1">
    <location>
        <begin position="1"/>
        <end position="48"/>
    </location>
</feature>
<name>A0A543J3E2_9ACTN</name>
<feature type="compositionally biased region" description="Basic residues" evidence="1">
    <location>
        <begin position="20"/>
        <end position="29"/>
    </location>
</feature>
<organism evidence="2 3">
    <name type="scientific">Thermopolyspora flexuosa</name>
    <dbReference type="NCBI Taxonomy" id="103836"/>
    <lineage>
        <taxon>Bacteria</taxon>
        <taxon>Bacillati</taxon>
        <taxon>Actinomycetota</taxon>
        <taxon>Actinomycetes</taxon>
        <taxon>Streptosporangiales</taxon>
        <taxon>Streptosporangiaceae</taxon>
        <taxon>Thermopolyspora</taxon>
    </lineage>
</organism>
<reference evidence="2 3" key="1">
    <citation type="submission" date="2019-06" db="EMBL/GenBank/DDBJ databases">
        <title>Sequencing the genomes of 1000 actinobacteria strains.</title>
        <authorList>
            <person name="Klenk H.-P."/>
        </authorList>
    </citation>
    <scope>NUCLEOTIDE SEQUENCE [LARGE SCALE GENOMIC DNA]</scope>
    <source>
        <strain evidence="2 3">DSM 43186</strain>
    </source>
</reference>
<dbReference type="AlphaFoldDB" id="A0A543J3E2"/>
<protein>
    <submittedName>
        <fullName evidence="2">Uncharacterized protein</fullName>
    </submittedName>
</protein>
<dbReference type="EMBL" id="VFPQ01000001">
    <property type="protein sequence ID" value="TQM77332.1"/>
    <property type="molecule type" value="Genomic_DNA"/>
</dbReference>
<dbReference type="RefSeq" id="WP_170198657.1">
    <property type="nucleotide sequence ID" value="NZ_BMPV01000002.1"/>
</dbReference>
<comment type="caution">
    <text evidence="2">The sequence shown here is derived from an EMBL/GenBank/DDBJ whole genome shotgun (WGS) entry which is preliminary data.</text>
</comment>
<accession>A0A543J3E2</accession>
<proteinExistence type="predicted"/>
<evidence type="ECO:0000313" key="3">
    <source>
        <dbReference type="Proteomes" id="UP000319213"/>
    </source>
</evidence>
<gene>
    <name evidence="2" type="ORF">FHX40_4094</name>
</gene>
<evidence type="ECO:0000313" key="2">
    <source>
        <dbReference type="EMBL" id="TQM77332.1"/>
    </source>
</evidence>
<feature type="compositionally biased region" description="Gly residues" evidence="1">
    <location>
        <begin position="1"/>
        <end position="12"/>
    </location>
</feature>
<dbReference type="Proteomes" id="UP000319213">
    <property type="component" value="Unassembled WGS sequence"/>
</dbReference>
<sequence>MSGRGTKGGTKGGAVASAGHRIRIRKPRPRTPQPPLDLRTPSGRRLPY</sequence>
<keyword evidence="3" id="KW-1185">Reference proteome</keyword>